<feature type="domain" description="Calcineurin-like phosphoesterase" evidence="3">
    <location>
        <begin position="60"/>
        <end position="271"/>
    </location>
</feature>
<organism evidence="6 7">
    <name type="scientific">Aplysia californica</name>
    <name type="common">California sea hare</name>
    <dbReference type="NCBI Taxonomy" id="6500"/>
    <lineage>
        <taxon>Eukaryota</taxon>
        <taxon>Metazoa</taxon>
        <taxon>Spiralia</taxon>
        <taxon>Lophotrochozoa</taxon>
        <taxon>Mollusca</taxon>
        <taxon>Gastropoda</taxon>
        <taxon>Heterobranchia</taxon>
        <taxon>Euthyneura</taxon>
        <taxon>Tectipleura</taxon>
        <taxon>Aplysiida</taxon>
        <taxon>Aplysioidea</taxon>
        <taxon>Aplysiidae</taxon>
        <taxon>Aplysia</taxon>
    </lineage>
</organism>
<evidence type="ECO:0000259" key="4">
    <source>
        <dbReference type="Pfam" id="PF24384"/>
    </source>
</evidence>
<dbReference type="Pfam" id="PF24394">
    <property type="entry name" value="TMEM62_C"/>
    <property type="match status" value="1"/>
</dbReference>
<evidence type="ECO:0000313" key="6">
    <source>
        <dbReference type="Proteomes" id="UP000694888"/>
    </source>
</evidence>
<feature type="chain" id="PRO_5046608527" evidence="2">
    <location>
        <begin position="17"/>
        <end position="648"/>
    </location>
</feature>
<feature type="signal peptide" evidence="2">
    <location>
        <begin position="1"/>
        <end position="16"/>
    </location>
</feature>
<feature type="transmembrane region" description="Helical" evidence="1">
    <location>
        <begin position="579"/>
        <end position="601"/>
    </location>
</feature>
<keyword evidence="6" id="KW-1185">Reference proteome</keyword>
<keyword evidence="1" id="KW-0472">Membrane</keyword>
<evidence type="ECO:0000259" key="5">
    <source>
        <dbReference type="Pfam" id="PF24394"/>
    </source>
</evidence>
<proteinExistence type="predicted"/>
<feature type="transmembrane region" description="Helical" evidence="1">
    <location>
        <begin position="499"/>
        <end position="517"/>
    </location>
</feature>
<gene>
    <name evidence="7" type="primary">LOC101848929</name>
</gene>
<dbReference type="CDD" id="cd07401">
    <property type="entry name" value="MPP_TMEM62_N"/>
    <property type="match status" value="1"/>
</dbReference>
<evidence type="ECO:0000256" key="1">
    <source>
        <dbReference type="SAM" id="Phobius"/>
    </source>
</evidence>
<name>A0ABM0JAJ1_APLCA</name>
<dbReference type="SUPFAM" id="SSF56300">
    <property type="entry name" value="Metallo-dependent phosphatases"/>
    <property type="match status" value="1"/>
</dbReference>
<keyword evidence="1" id="KW-1133">Transmembrane helix</keyword>
<dbReference type="Gene3D" id="2.60.40.10">
    <property type="entry name" value="Immunoglobulins"/>
    <property type="match status" value="1"/>
</dbReference>
<evidence type="ECO:0000313" key="7">
    <source>
        <dbReference type="RefSeq" id="XP_005089199.1"/>
    </source>
</evidence>
<dbReference type="GeneID" id="101848929"/>
<feature type="domain" description="TMEM62 Ig-like" evidence="4">
    <location>
        <begin position="321"/>
        <end position="423"/>
    </location>
</feature>
<feature type="transmembrane region" description="Helical" evidence="1">
    <location>
        <begin position="433"/>
        <end position="458"/>
    </location>
</feature>
<dbReference type="RefSeq" id="XP_005089199.1">
    <property type="nucleotide sequence ID" value="XM_005089142.3"/>
</dbReference>
<keyword evidence="1 7" id="KW-0812">Transmembrane</keyword>
<dbReference type="Pfam" id="PF24384">
    <property type="entry name" value="Ig_TMM62"/>
    <property type="match status" value="1"/>
</dbReference>
<dbReference type="Proteomes" id="UP000694888">
    <property type="component" value="Unplaced"/>
</dbReference>
<dbReference type="InterPro" id="IPR004843">
    <property type="entry name" value="Calcineurin-like_PHP"/>
</dbReference>
<dbReference type="InterPro" id="IPR029052">
    <property type="entry name" value="Metallo-depent_PP-like"/>
</dbReference>
<dbReference type="InterPro" id="IPR041871">
    <property type="entry name" value="MPP_TMEM62"/>
</dbReference>
<feature type="transmembrane region" description="Helical" evidence="1">
    <location>
        <begin position="607"/>
        <end position="634"/>
    </location>
</feature>
<dbReference type="PANTHER" id="PTHR14795">
    <property type="entry name" value="HELICASE RELATED"/>
    <property type="match status" value="1"/>
</dbReference>
<sequence length="648" mass="74195">MMKWLVFLVGVGIAMAVVLSSILSALDPNSAPEVSHEYKRQPRLKKDWPSMDGSNKKLFWIVQISDIHISAYYDPSRGPDLEKFCKEYLPVIDPKLVVATGDLTDAKLVNNIESKQMESEWILYSNIVKRCRTLAKAEWLDVRGNHDSFDVFNFDSENNYYRFYSAHGPALSKDHHFERAYYHTLNLPFGSYSFVGFDACSKPGPNRPFNFFGYLDDSQVQHLRGLELSTRKSNHTVWFGHFPTSLIVHDPPVLRSIMRRSIAYLCGHLHTLGDTVPQMYSKHKTGQLELELGDWKENRKFRVMAFDHDLMSFTDAQLGDWPLVVVLNPKDSQFLSAENEPVELIERSSHVKVLVFSPDPVSVVEVTVDGRLLGEASQEDGPLYTLAWTPQQYAHGLHDLRVVVKDARGRTKRVEQTFSLDGSQMPFKFLPRLLLMLNLYSVGKLIYGLMAFLFTLILTSLRQCSNIRTFYFQGRNFICQFLNSWLMKMWLAARTNPSYYIVTGSVLYLTFGPWFVGDLLRGRTGLVFVWGMIVQGAFIPGGITYFYGIFQLLSFSLPLVTLLGHLLDTRRKHGNRVTARHVFTIFLPFILLLFLTLYIGFKEFPSAYGMYALLFGPLRTGNIFLLVLSVYLCYKTELKHVLAINGVH</sequence>
<dbReference type="InterPro" id="IPR056230">
    <property type="entry name" value="TMEM62_C"/>
</dbReference>
<evidence type="ECO:0000259" key="3">
    <source>
        <dbReference type="Pfam" id="PF00149"/>
    </source>
</evidence>
<keyword evidence="2" id="KW-0732">Signal</keyword>
<dbReference type="PANTHER" id="PTHR14795:SF0">
    <property type="entry name" value="TRANSMEMBRANE PROTEIN 62"/>
    <property type="match status" value="1"/>
</dbReference>
<dbReference type="Gene3D" id="3.60.21.10">
    <property type="match status" value="1"/>
</dbReference>
<protein>
    <submittedName>
        <fullName evidence="7">Transmembrane protein 62</fullName>
    </submittedName>
</protein>
<reference evidence="7" key="1">
    <citation type="submission" date="2025-08" db="UniProtKB">
        <authorList>
            <consortium name="RefSeq"/>
        </authorList>
    </citation>
    <scope>IDENTIFICATION</scope>
</reference>
<dbReference type="InterPro" id="IPR056229">
    <property type="entry name" value="Ig_TMM62"/>
</dbReference>
<dbReference type="Pfam" id="PF00149">
    <property type="entry name" value="Metallophos"/>
    <property type="match status" value="1"/>
</dbReference>
<accession>A0ABM0JAJ1</accession>
<dbReference type="InterPro" id="IPR013783">
    <property type="entry name" value="Ig-like_fold"/>
</dbReference>
<feature type="transmembrane region" description="Helical" evidence="1">
    <location>
        <begin position="524"/>
        <end position="543"/>
    </location>
</feature>
<feature type="domain" description="TMEM62 C-terminal" evidence="5">
    <location>
        <begin position="454"/>
        <end position="576"/>
    </location>
</feature>
<evidence type="ECO:0000256" key="2">
    <source>
        <dbReference type="SAM" id="SignalP"/>
    </source>
</evidence>